<proteinExistence type="predicted"/>
<name>A0A653DJN3_CALMS</name>
<dbReference type="InterPro" id="IPR050688">
    <property type="entry name" value="Zinc_finger/UBP_domain"/>
</dbReference>
<dbReference type="GO" id="GO:0008270">
    <property type="term" value="F:zinc ion binding"/>
    <property type="evidence" value="ECO:0007669"/>
    <property type="project" value="UniProtKB-KW"/>
</dbReference>
<keyword evidence="2" id="KW-0677">Repeat</keyword>
<keyword evidence="4" id="KW-0862">Zinc</keyword>
<dbReference type="Proteomes" id="UP000410492">
    <property type="component" value="Unassembled WGS sequence"/>
</dbReference>
<organism evidence="8 9">
    <name type="scientific">Callosobruchus maculatus</name>
    <name type="common">Southern cowpea weevil</name>
    <name type="synonym">Pulse bruchid</name>
    <dbReference type="NCBI Taxonomy" id="64391"/>
    <lineage>
        <taxon>Eukaryota</taxon>
        <taxon>Metazoa</taxon>
        <taxon>Ecdysozoa</taxon>
        <taxon>Arthropoda</taxon>
        <taxon>Hexapoda</taxon>
        <taxon>Insecta</taxon>
        <taxon>Pterygota</taxon>
        <taxon>Neoptera</taxon>
        <taxon>Endopterygota</taxon>
        <taxon>Coleoptera</taxon>
        <taxon>Polyphaga</taxon>
        <taxon>Cucujiformia</taxon>
        <taxon>Chrysomeloidea</taxon>
        <taxon>Chrysomelidae</taxon>
        <taxon>Bruchinae</taxon>
        <taxon>Bruchini</taxon>
        <taxon>Callosobruchus</taxon>
    </lineage>
</organism>
<feature type="compositionally biased region" description="Basic and acidic residues" evidence="6">
    <location>
        <begin position="255"/>
        <end position="283"/>
    </location>
</feature>
<sequence length="650" mass="75726">MDVCNLCLQDSYPLVNTDLSKRLSSCVKYSHLPKVLQHHSYACELCLENFTTFINFHDIVISTESKIKFLRNELSCKKIDLKSICDGANVLDKCQHCRVCLKPVKWLGIYLYKNDTNILDFTLLRKMFSFCNLILDYEATDHPILCRQCFERLQIIYNFKKMITEAFETANNCDESNEILEEDLNSVEGSEICLKIRNDLMPQDIDQSCNAKVNITNSDPKLQSDCVVAIEKLPNIMPNPVYLQTKKHKSRRKLTRADEKQDNVQASSEHHLPDNDALFDRINKQTHKGKRVRSYLGRMCKPKMSAQSHPTVKNKIQKVSVPPLPDAQGHSITDQVNSLTARKRTYTRTRTWNLGYSYTNDDLLLHKLYFKHTKLETEFPSGYWDIISKEWNELTHNNTSKRMLNKKLYWQISQRIIPQHVVDRIKGEVKTCLEVQQTQRNPPVESRQLDHDYQFTDSNDNLNDAVGYRNVPIKEEPVEPSDIDIEIWFPEPKTEPQSESEMEGFASPPELDTPPQLDRMDIPSPVSLKREAVRLCSIEHNYSILQMYTTKPKISPNPKTLDEEFRCTECFFTTRTTRSAKRHILSHQQGKVRIYECPSCTYRITSKLALKIHMRTHSKDQDYPVLTPWYQEGKQTLEEKRKKMSMATQT</sequence>
<dbReference type="SMART" id="SM00868">
    <property type="entry name" value="zf-AD"/>
    <property type="match status" value="2"/>
</dbReference>
<feature type="compositionally biased region" description="Basic residues" evidence="6">
    <location>
        <begin position="245"/>
        <end position="254"/>
    </location>
</feature>
<dbReference type="EMBL" id="CAACVG010012492">
    <property type="protein sequence ID" value="VEN60405.1"/>
    <property type="molecule type" value="Genomic_DNA"/>
</dbReference>
<reference evidence="8 9" key="1">
    <citation type="submission" date="2019-01" db="EMBL/GenBank/DDBJ databases">
        <authorList>
            <person name="Sayadi A."/>
        </authorList>
    </citation>
    <scope>NUCLEOTIDE SEQUENCE [LARGE SCALE GENOMIC DNA]</scope>
</reference>
<dbReference type="Gene3D" id="3.30.160.60">
    <property type="entry name" value="Classic Zinc Finger"/>
    <property type="match status" value="1"/>
</dbReference>
<dbReference type="OrthoDB" id="6753654at2759"/>
<keyword evidence="3 5" id="KW-0863">Zinc-finger</keyword>
<feature type="region of interest" description="Disordered" evidence="6">
    <location>
        <begin position="493"/>
        <end position="517"/>
    </location>
</feature>
<evidence type="ECO:0000256" key="6">
    <source>
        <dbReference type="SAM" id="MobiDB-lite"/>
    </source>
</evidence>
<evidence type="ECO:0000313" key="9">
    <source>
        <dbReference type="Proteomes" id="UP000410492"/>
    </source>
</evidence>
<evidence type="ECO:0000256" key="4">
    <source>
        <dbReference type="ARBA" id="ARBA00022833"/>
    </source>
</evidence>
<dbReference type="GO" id="GO:0045944">
    <property type="term" value="P:positive regulation of transcription by RNA polymerase II"/>
    <property type="evidence" value="ECO:0007669"/>
    <property type="project" value="TreeGrafter"/>
</dbReference>
<feature type="domain" description="C2H2-type" evidence="7">
    <location>
        <begin position="595"/>
        <end position="622"/>
    </location>
</feature>
<keyword evidence="1" id="KW-0479">Metal-binding</keyword>
<dbReference type="SUPFAM" id="SSF57667">
    <property type="entry name" value="beta-beta-alpha zinc fingers"/>
    <property type="match status" value="1"/>
</dbReference>
<accession>A0A653DJN3</accession>
<evidence type="ECO:0000256" key="2">
    <source>
        <dbReference type="ARBA" id="ARBA00022737"/>
    </source>
</evidence>
<evidence type="ECO:0000256" key="1">
    <source>
        <dbReference type="ARBA" id="ARBA00022723"/>
    </source>
</evidence>
<gene>
    <name evidence="8" type="ORF">CALMAC_LOCUS18111</name>
</gene>
<protein>
    <recommendedName>
        <fullName evidence="7">C2H2-type domain-containing protein</fullName>
    </recommendedName>
</protein>
<dbReference type="GO" id="GO:0005634">
    <property type="term" value="C:nucleus"/>
    <property type="evidence" value="ECO:0007669"/>
    <property type="project" value="InterPro"/>
</dbReference>
<dbReference type="AlphaFoldDB" id="A0A653DJN3"/>
<dbReference type="InterPro" id="IPR036236">
    <property type="entry name" value="Znf_C2H2_sf"/>
</dbReference>
<dbReference type="SMART" id="SM00355">
    <property type="entry name" value="ZnF_C2H2"/>
    <property type="match status" value="2"/>
</dbReference>
<dbReference type="PANTHER" id="PTHR24403">
    <property type="entry name" value="ZINC FINGER PROTEIN"/>
    <property type="match status" value="1"/>
</dbReference>
<dbReference type="PANTHER" id="PTHR24403:SF67">
    <property type="entry name" value="FI01116P-RELATED"/>
    <property type="match status" value="1"/>
</dbReference>
<evidence type="ECO:0000256" key="5">
    <source>
        <dbReference type="PROSITE-ProRule" id="PRU00042"/>
    </source>
</evidence>
<evidence type="ECO:0000256" key="3">
    <source>
        <dbReference type="ARBA" id="ARBA00022771"/>
    </source>
</evidence>
<evidence type="ECO:0000313" key="8">
    <source>
        <dbReference type="EMBL" id="VEN60405.1"/>
    </source>
</evidence>
<keyword evidence="9" id="KW-1185">Reference proteome</keyword>
<dbReference type="PROSITE" id="PS50157">
    <property type="entry name" value="ZINC_FINGER_C2H2_2"/>
    <property type="match status" value="1"/>
</dbReference>
<dbReference type="InterPro" id="IPR012934">
    <property type="entry name" value="Znf_AD"/>
</dbReference>
<dbReference type="PROSITE" id="PS00028">
    <property type="entry name" value="ZINC_FINGER_C2H2_1"/>
    <property type="match status" value="1"/>
</dbReference>
<feature type="region of interest" description="Disordered" evidence="6">
    <location>
        <begin position="245"/>
        <end position="292"/>
    </location>
</feature>
<dbReference type="InterPro" id="IPR013087">
    <property type="entry name" value="Znf_C2H2_type"/>
</dbReference>
<evidence type="ECO:0000259" key="7">
    <source>
        <dbReference type="PROSITE" id="PS50157"/>
    </source>
</evidence>